<reference evidence="2" key="1">
    <citation type="submission" date="2012-08" db="EMBL/GenBank/DDBJ databases">
        <title>The Genome Sequence of Wuchereria bancrofti.</title>
        <authorList>
            <person name="Nutman T.B."/>
            <person name="Fink D.L."/>
            <person name="Russ C."/>
            <person name="Young S."/>
            <person name="Zeng Q."/>
            <person name="Koehrsen M."/>
            <person name="Alvarado L."/>
            <person name="Berlin A."/>
            <person name="Chapman S.B."/>
            <person name="Chen Z."/>
            <person name="Freedman E."/>
            <person name="Gellesch M."/>
            <person name="Goldberg J."/>
            <person name="Griggs A."/>
            <person name="Gujja S."/>
            <person name="Heilman E.R."/>
            <person name="Heiman D."/>
            <person name="Hepburn T."/>
            <person name="Howarth C."/>
            <person name="Jen D."/>
            <person name="Larson L."/>
            <person name="Lewis B."/>
            <person name="Mehta T."/>
            <person name="Park D."/>
            <person name="Pearson M."/>
            <person name="Roberts A."/>
            <person name="Saif S."/>
            <person name="Shea T."/>
            <person name="Shenoy N."/>
            <person name="Sisk P."/>
            <person name="Stolte C."/>
            <person name="Sykes S."/>
            <person name="Walk T."/>
            <person name="White J."/>
            <person name="Yandava C."/>
            <person name="Haas B."/>
            <person name="Henn M.R."/>
            <person name="Nusbaum C."/>
            <person name="Birren B."/>
        </authorList>
    </citation>
    <scope>NUCLEOTIDE SEQUENCE [LARGE SCALE GENOMIC DNA]</scope>
    <source>
        <strain evidence="2">NA</strain>
    </source>
</reference>
<dbReference type="AlphaFoldDB" id="J9FED3"/>
<organism evidence="1 2">
    <name type="scientific">Wuchereria bancrofti</name>
    <dbReference type="NCBI Taxonomy" id="6293"/>
    <lineage>
        <taxon>Eukaryota</taxon>
        <taxon>Metazoa</taxon>
        <taxon>Ecdysozoa</taxon>
        <taxon>Nematoda</taxon>
        <taxon>Chromadorea</taxon>
        <taxon>Rhabditida</taxon>
        <taxon>Spirurina</taxon>
        <taxon>Spiruromorpha</taxon>
        <taxon>Filarioidea</taxon>
        <taxon>Onchocercidae</taxon>
        <taxon>Wuchereria</taxon>
    </lineage>
</organism>
<proteinExistence type="predicted"/>
<evidence type="ECO:0000313" key="2">
    <source>
        <dbReference type="Proteomes" id="UP000004810"/>
    </source>
</evidence>
<dbReference type="Proteomes" id="UP000004810">
    <property type="component" value="Unassembled WGS sequence"/>
</dbReference>
<feature type="non-terminal residue" evidence="1">
    <location>
        <position position="1"/>
    </location>
</feature>
<accession>J9FED3</accession>
<gene>
    <name evidence="1" type="ORF">WUBG_01115</name>
</gene>
<comment type="caution">
    <text evidence="1">The sequence shown here is derived from an EMBL/GenBank/DDBJ whole genome shotgun (WGS) entry which is preliminary data.</text>
</comment>
<protein>
    <submittedName>
        <fullName evidence="1">Uncharacterized protein</fullName>
    </submittedName>
</protein>
<dbReference type="EMBL" id="ADBV01000238">
    <property type="protein sequence ID" value="EJW87972.1"/>
    <property type="molecule type" value="Genomic_DNA"/>
</dbReference>
<sequence length="65" mass="7236">LEICTSCREIGKWNELSGSTSMLCYILKWRKRSHCICSRTISLSSASRCISCTSLKACTIAQVNC</sequence>
<evidence type="ECO:0000313" key="1">
    <source>
        <dbReference type="EMBL" id="EJW87972.1"/>
    </source>
</evidence>
<name>J9FED3_WUCBA</name>